<name>A0AAE7C2L8_9PAST</name>
<evidence type="ECO:0000259" key="2">
    <source>
        <dbReference type="Pfam" id="PF03372"/>
    </source>
</evidence>
<evidence type="ECO:0000313" key="5">
    <source>
        <dbReference type="Proteomes" id="UP000276901"/>
    </source>
</evidence>
<dbReference type="Pfam" id="PF03372">
    <property type="entry name" value="Exo_endo_phos"/>
    <property type="match status" value="1"/>
</dbReference>
<dbReference type="Gene3D" id="3.60.10.10">
    <property type="entry name" value="Endonuclease/exonuclease/phosphatase"/>
    <property type="match status" value="1"/>
</dbReference>
<organism evidence="3 6">
    <name type="scientific">Frederiksenia canicola</name>
    <dbReference type="NCBI Taxonomy" id="123824"/>
    <lineage>
        <taxon>Bacteria</taxon>
        <taxon>Pseudomonadati</taxon>
        <taxon>Pseudomonadota</taxon>
        <taxon>Gammaproteobacteria</taxon>
        <taxon>Pasteurellales</taxon>
        <taxon>Pasteurellaceae</taxon>
        <taxon>Frederiksenia</taxon>
    </lineage>
</organism>
<dbReference type="PRINTS" id="PR01388">
    <property type="entry name" value="CDTOXINB"/>
</dbReference>
<dbReference type="InterPro" id="IPR005135">
    <property type="entry name" value="Endo/exonuclease/phosphatase"/>
</dbReference>
<feature type="chain" id="PRO_5041931911" evidence="1">
    <location>
        <begin position="19"/>
        <end position="279"/>
    </location>
</feature>
<evidence type="ECO:0000313" key="3">
    <source>
        <dbReference type="EMBL" id="QIM65282.1"/>
    </source>
</evidence>
<keyword evidence="5" id="KW-1185">Reference proteome</keyword>
<protein>
    <submittedName>
        <fullName evidence="4">Cytolethal distending toxin subunit B</fullName>
    </submittedName>
    <submittedName>
        <fullName evidence="3">Cytolethal distending toxin subunit CdtB</fullName>
    </submittedName>
</protein>
<evidence type="ECO:0000256" key="1">
    <source>
        <dbReference type="SAM" id="SignalP"/>
    </source>
</evidence>
<dbReference type="SUPFAM" id="SSF56219">
    <property type="entry name" value="DNase I-like"/>
    <property type="match status" value="1"/>
</dbReference>
<reference evidence="4 5" key="2">
    <citation type="submission" date="2018-11" db="EMBL/GenBank/DDBJ databases">
        <title>Genomic Encyclopedia of Type Strains, Phase IV (KMG-IV): sequencing the most valuable type-strain genomes for metagenomic binning, comparative biology and taxonomic classification.</title>
        <authorList>
            <person name="Goeker M."/>
        </authorList>
    </citation>
    <scope>NUCLEOTIDE SEQUENCE [LARGE SCALE GENOMIC DNA]</scope>
    <source>
        <strain evidence="4 5">DSM 25797</strain>
    </source>
</reference>
<dbReference type="GO" id="GO:0003824">
    <property type="term" value="F:catalytic activity"/>
    <property type="evidence" value="ECO:0007669"/>
    <property type="project" value="InterPro"/>
</dbReference>
<reference evidence="3 6" key="1">
    <citation type="submission" date="2016-03" db="EMBL/GenBank/DDBJ databases">
        <authorList>
            <person name="Hansen M.J."/>
            <person name="Bojesen A.M."/>
            <person name="Planet P."/>
        </authorList>
    </citation>
    <scope>NUCLEOTIDE SEQUENCE [LARGE SCALE GENOMIC DNA]</scope>
    <source>
        <strain evidence="3 6">HPA 21</strain>
    </source>
</reference>
<gene>
    <name evidence="3" type="ORF">A4G17_07430</name>
    <name evidence="4" type="ORF">EDC49_0676</name>
</gene>
<dbReference type="EMBL" id="CP015029">
    <property type="protein sequence ID" value="QIM65282.1"/>
    <property type="molecule type" value="Genomic_DNA"/>
</dbReference>
<dbReference type="KEGG" id="fcl:A4G17_07430"/>
<sequence length="279" mass="30996">MRHLLIILLLFFSSFSFATLDQYTVATWNLQGSSASNESKWNINVRQLITGQQSAGILMVQEAGSLPVTARRTQRVIQPVGVGIPIEEYLWNLGTNRRPDFVYIYYSRLDVGANRVNLAIVSRARADEVYVIDSGVPVLQARPAVGIRIGNDAFFSVHALSSGGTDAPRLVQGVFNFFNDREHPERRNISWMLVGDFNRSPVSLQNALRGEPGVDNSTLIVAPTEPTHRSGSILDYAVIHNADQAPQHQTTNVSASIMFNQMRSQIASDHFPVSFVKDR</sequence>
<evidence type="ECO:0000313" key="6">
    <source>
        <dbReference type="Proteomes" id="UP000502287"/>
    </source>
</evidence>
<dbReference type="CDD" id="cd09081">
    <property type="entry name" value="CdtB"/>
    <property type="match status" value="1"/>
</dbReference>
<dbReference type="InterPro" id="IPR036691">
    <property type="entry name" value="Endo/exonu/phosph_ase_sf"/>
</dbReference>
<dbReference type="EMBL" id="RKQT01000001">
    <property type="protein sequence ID" value="RPE96287.1"/>
    <property type="molecule type" value="Genomic_DNA"/>
</dbReference>
<accession>A0AAE7C2L8</accession>
<feature type="domain" description="Endonuclease/exonuclease/phosphatase" evidence="2">
    <location>
        <begin position="26"/>
        <end position="270"/>
    </location>
</feature>
<dbReference type="NCBIfam" id="NF011787">
    <property type="entry name" value="PRK15251.1"/>
    <property type="match status" value="1"/>
</dbReference>
<evidence type="ECO:0000313" key="4">
    <source>
        <dbReference type="EMBL" id="RPE96287.1"/>
    </source>
</evidence>
<dbReference type="Proteomes" id="UP000276901">
    <property type="component" value="Unassembled WGS sequence"/>
</dbReference>
<dbReference type="Proteomes" id="UP000502287">
    <property type="component" value="Chromosome"/>
</dbReference>
<dbReference type="InterPro" id="IPR003539">
    <property type="entry name" value="CD_toxinB"/>
</dbReference>
<proteinExistence type="predicted"/>
<dbReference type="RefSeq" id="WP_123956187.1">
    <property type="nucleotide sequence ID" value="NZ_CP015029.1"/>
</dbReference>
<keyword evidence="1" id="KW-0732">Signal</keyword>
<dbReference type="AlphaFoldDB" id="A0AAE7C2L8"/>
<feature type="signal peptide" evidence="1">
    <location>
        <begin position="1"/>
        <end position="18"/>
    </location>
</feature>
<dbReference type="PIRSF" id="PIRSF018539">
    <property type="entry name" value="CDT_B"/>
    <property type="match status" value="1"/>
</dbReference>